<dbReference type="Proteomes" id="UP000236291">
    <property type="component" value="Unassembled WGS sequence"/>
</dbReference>
<sequence>MWKTINADAMESDPGEDSPDNKKMHALYLRKCGKKHAIENMVKELKEDYKKYKDDPDTEYYVRKALVELLLIQVLPCKLNQFAQMIRRKFEMMKMEILMMSVPYLTKKLIITYAKTLKW</sequence>
<name>A0A2K3PQY3_TRIPR</name>
<comment type="caution">
    <text evidence="2">The sequence shown here is derived from an EMBL/GenBank/DDBJ whole genome shotgun (WGS) entry which is preliminary data.</text>
</comment>
<organism evidence="2 3">
    <name type="scientific">Trifolium pratense</name>
    <name type="common">Red clover</name>
    <dbReference type="NCBI Taxonomy" id="57577"/>
    <lineage>
        <taxon>Eukaryota</taxon>
        <taxon>Viridiplantae</taxon>
        <taxon>Streptophyta</taxon>
        <taxon>Embryophyta</taxon>
        <taxon>Tracheophyta</taxon>
        <taxon>Spermatophyta</taxon>
        <taxon>Magnoliopsida</taxon>
        <taxon>eudicotyledons</taxon>
        <taxon>Gunneridae</taxon>
        <taxon>Pentapetalae</taxon>
        <taxon>rosids</taxon>
        <taxon>fabids</taxon>
        <taxon>Fabales</taxon>
        <taxon>Fabaceae</taxon>
        <taxon>Papilionoideae</taxon>
        <taxon>50 kb inversion clade</taxon>
        <taxon>NPAAA clade</taxon>
        <taxon>Hologalegina</taxon>
        <taxon>IRL clade</taxon>
        <taxon>Trifolieae</taxon>
        <taxon>Trifolium</taxon>
    </lineage>
</organism>
<dbReference type="EMBL" id="ASHM01009575">
    <property type="protein sequence ID" value="PNY17681.1"/>
    <property type="molecule type" value="Genomic_DNA"/>
</dbReference>
<feature type="region of interest" description="Disordered" evidence="1">
    <location>
        <begin position="1"/>
        <end position="22"/>
    </location>
</feature>
<accession>A0A2K3PQY3</accession>
<reference evidence="2 3" key="1">
    <citation type="journal article" date="2014" name="Am. J. Bot.">
        <title>Genome assembly and annotation for red clover (Trifolium pratense; Fabaceae).</title>
        <authorList>
            <person name="Istvanek J."/>
            <person name="Jaros M."/>
            <person name="Krenek A."/>
            <person name="Repkova J."/>
        </authorList>
    </citation>
    <scope>NUCLEOTIDE SEQUENCE [LARGE SCALE GENOMIC DNA]</scope>
    <source>
        <strain evidence="3">cv. Tatra</strain>
        <tissue evidence="2">Young leaves</tissue>
    </source>
</reference>
<reference evidence="2 3" key="2">
    <citation type="journal article" date="2017" name="Front. Plant Sci.">
        <title>Gene Classification and Mining of Molecular Markers Useful in Red Clover (Trifolium pratense) Breeding.</title>
        <authorList>
            <person name="Istvanek J."/>
            <person name="Dluhosova J."/>
            <person name="Dluhos P."/>
            <person name="Patkova L."/>
            <person name="Nedelnik J."/>
            <person name="Repkova J."/>
        </authorList>
    </citation>
    <scope>NUCLEOTIDE SEQUENCE [LARGE SCALE GENOMIC DNA]</scope>
    <source>
        <strain evidence="3">cv. Tatra</strain>
        <tissue evidence="2">Young leaves</tissue>
    </source>
</reference>
<evidence type="ECO:0000313" key="3">
    <source>
        <dbReference type="Proteomes" id="UP000236291"/>
    </source>
</evidence>
<evidence type="ECO:0000256" key="1">
    <source>
        <dbReference type="SAM" id="MobiDB-lite"/>
    </source>
</evidence>
<gene>
    <name evidence="2" type="ORF">L195_g014429</name>
</gene>
<dbReference type="AlphaFoldDB" id="A0A2K3PQY3"/>
<evidence type="ECO:0000313" key="2">
    <source>
        <dbReference type="EMBL" id="PNY17681.1"/>
    </source>
</evidence>
<proteinExistence type="predicted"/>
<protein>
    <submittedName>
        <fullName evidence="2">Uncharacterized protein</fullName>
    </submittedName>
</protein>